<dbReference type="InterPro" id="IPR029063">
    <property type="entry name" value="SAM-dependent_MTases_sf"/>
</dbReference>
<dbReference type="Pfam" id="PF25133">
    <property type="entry name" value="TYW2_N_2"/>
    <property type="match status" value="1"/>
</dbReference>
<keyword evidence="1" id="KW-0963">Cytoplasm</keyword>
<keyword evidence="3" id="KW-0808">Transferase</keyword>
<dbReference type="Gene3D" id="3.40.50.150">
    <property type="entry name" value="Vaccinia Virus protein VP39"/>
    <property type="match status" value="1"/>
</dbReference>
<reference evidence="7" key="1">
    <citation type="journal article" date="2017" name="Nature">
        <title>Asgard archaea illuminate the origin of eukaryotic cellular complexity.</title>
        <authorList>
            <person name="Zaremba-Niedzwiedzka K."/>
            <person name="Caceres E.F."/>
            <person name="Saw J.H."/>
            <person name="Backstrom D."/>
            <person name="Juzokaite L."/>
            <person name="Vancaester E."/>
            <person name="Seitz K.W."/>
            <person name="Anantharaman K."/>
            <person name="Starnawski P."/>
            <person name="Kjeldsen K.U."/>
            <person name="Scott M.B."/>
            <person name="Nunoura T."/>
            <person name="Banfield J.F."/>
            <person name="Schramm A."/>
            <person name="Baker B.J."/>
            <person name="Spang A."/>
            <person name="Ettema T.J.G."/>
        </authorList>
    </citation>
    <scope>NUCLEOTIDE SEQUENCE</scope>
    <source>
        <strain evidence="7">LCB_4</strain>
    </source>
</reference>
<evidence type="ECO:0000256" key="3">
    <source>
        <dbReference type="ARBA" id="ARBA00022679"/>
    </source>
</evidence>
<evidence type="ECO:0000313" key="8">
    <source>
        <dbReference type="Proteomes" id="UP000186851"/>
    </source>
</evidence>
<dbReference type="InterPro" id="IPR030382">
    <property type="entry name" value="MeTrfase_TRM5/TYW2"/>
</dbReference>
<dbReference type="Proteomes" id="UP000186851">
    <property type="component" value="Chromosome"/>
</dbReference>
<dbReference type="PROSITE" id="PS51684">
    <property type="entry name" value="SAM_MT_TRM5_TYW2"/>
    <property type="match status" value="1"/>
</dbReference>
<dbReference type="PANTHER" id="PTHR23245">
    <property type="entry name" value="TRNA METHYLTRANSFERASE"/>
    <property type="match status" value="1"/>
</dbReference>
<dbReference type="PANTHER" id="PTHR23245:SF36">
    <property type="entry name" value="TRNA (GUANINE(37)-N1)-METHYLTRANSFERASE"/>
    <property type="match status" value="1"/>
</dbReference>
<dbReference type="KEGG" id="oyw:OdinLCB4_002580"/>
<dbReference type="GO" id="GO:0005737">
    <property type="term" value="C:cytoplasm"/>
    <property type="evidence" value="ECO:0007669"/>
    <property type="project" value="TreeGrafter"/>
</dbReference>
<evidence type="ECO:0000256" key="2">
    <source>
        <dbReference type="ARBA" id="ARBA00022603"/>
    </source>
</evidence>
<dbReference type="AlphaFoldDB" id="A0AAF0D354"/>
<name>A0AAF0D354_ODILC</name>
<dbReference type="Gene3D" id="3.30.300.110">
    <property type="entry name" value="Met-10+ protein-like domains"/>
    <property type="match status" value="1"/>
</dbReference>
<organism evidence="7 8">
    <name type="scientific">Odinarchaeota yellowstonii (strain LCB_4)</name>
    <dbReference type="NCBI Taxonomy" id="1841599"/>
    <lineage>
        <taxon>Archaea</taxon>
        <taxon>Promethearchaeati</taxon>
        <taxon>Candidatus Odinarchaeota</taxon>
        <taxon>Candidatus Odinarchaeia</taxon>
        <taxon>Candidatus Odinarchaeales</taxon>
        <taxon>Candidatus Odinarchaeaceae</taxon>
        <taxon>Candidatus Odinarchaeum</taxon>
    </lineage>
</organism>
<dbReference type="InterPro" id="IPR040601">
    <property type="entry name" value="Trm5a/b_N"/>
</dbReference>
<evidence type="ECO:0000256" key="1">
    <source>
        <dbReference type="ARBA" id="ARBA00022490"/>
    </source>
</evidence>
<dbReference type="SUPFAM" id="SSF53335">
    <property type="entry name" value="S-adenosyl-L-methionine-dependent methyltransferases"/>
    <property type="match status" value="1"/>
</dbReference>
<protein>
    <submittedName>
        <fullName evidence="7">Class I SAM-dependent methyltransferase family protein</fullName>
    </submittedName>
</protein>
<dbReference type="Pfam" id="PF18093">
    <property type="entry name" value="Trm5_N"/>
    <property type="match status" value="1"/>
</dbReference>
<proteinExistence type="predicted"/>
<dbReference type="EMBL" id="CP091871">
    <property type="protein sequence ID" value="WEU40821.1"/>
    <property type="molecule type" value="Genomic_DNA"/>
</dbReference>
<dbReference type="InterPro" id="IPR056744">
    <property type="entry name" value="TRM5/TYW2-like_N"/>
</dbReference>
<evidence type="ECO:0000256" key="5">
    <source>
        <dbReference type="ARBA" id="ARBA00022694"/>
    </source>
</evidence>
<reference evidence="7" key="2">
    <citation type="journal article" date="2022" name="Nat. Microbiol.">
        <title>A closed Candidatus Odinarchaeum chromosome exposes Asgard archaeal viruses.</title>
        <authorList>
            <person name="Tamarit D."/>
            <person name="Caceres E.F."/>
            <person name="Krupovic M."/>
            <person name="Nijland R."/>
            <person name="Eme L."/>
            <person name="Robinson N.P."/>
            <person name="Ettema T.J.G."/>
        </authorList>
    </citation>
    <scope>NUCLEOTIDE SEQUENCE</scope>
    <source>
        <strain evidence="7">LCB_4</strain>
    </source>
</reference>
<dbReference type="GO" id="GO:0008175">
    <property type="term" value="F:tRNA methyltransferase activity"/>
    <property type="evidence" value="ECO:0007669"/>
    <property type="project" value="TreeGrafter"/>
</dbReference>
<dbReference type="InterPro" id="IPR056743">
    <property type="entry name" value="TRM5-TYW2-like_MTfase"/>
</dbReference>
<sequence>MVNCLSVKKADGERARELLLKYNLLDEKYKVKNVSDRVYFPVKAAFRLEELIKELPGAEISENVFDLKTKPRTLRLRDLLASSLSEYDRKIFPRSYDVIGDLMLIELKEELWADRFKIGAIIKENFTRIRGVFAKKGVVEGEFRVREIECIGGECNPVTIHVENGCKYHLDLTKVYFNNRLSSERRRVAEQVKPDENVIDMFAGVGPFTILIAKKGAKVNAIDVNPDAVFYLKKNIVENKVEGNAVAYLGRAEEIVEYYLTNKADRVIMNLPSASINYLNSACKSLKKRGGVVHLYFFSDVKELESKIKQTEEAVKTSMYKIKEQNIRRVREIAPFKYIYVLDLTLG</sequence>
<accession>A0AAF0D354</accession>
<evidence type="ECO:0000313" key="7">
    <source>
        <dbReference type="EMBL" id="WEU40821.1"/>
    </source>
</evidence>
<dbReference type="CDD" id="cd02440">
    <property type="entry name" value="AdoMet_MTases"/>
    <property type="match status" value="1"/>
</dbReference>
<feature type="domain" description="SAM-dependent methyltransferase TRM5/TYW2-type" evidence="6">
    <location>
        <begin position="96"/>
        <end position="347"/>
    </location>
</feature>
<dbReference type="Pfam" id="PF02475">
    <property type="entry name" value="TRM5-TYW2_MTfase"/>
    <property type="match status" value="1"/>
</dbReference>
<keyword evidence="5" id="KW-0819">tRNA processing</keyword>
<evidence type="ECO:0000259" key="6">
    <source>
        <dbReference type="PROSITE" id="PS51684"/>
    </source>
</evidence>
<keyword evidence="4" id="KW-0949">S-adenosyl-L-methionine</keyword>
<dbReference type="Gene3D" id="3.30.70.2580">
    <property type="match status" value="1"/>
</dbReference>
<gene>
    <name evidence="7" type="ORF">OdinLCB4_002580</name>
</gene>
<keyword evidence="2 7" id="KW-0489">Methyltransferase</keyword>
<dbReference type="GO" id="GO:0002939">
    <property type="term" value="P:tRNA N1-guanine methylation"/>
    <property type="evidence" value="ECO:0007669"/>
    <property type="project" value="TreeGrafter"/>
</dbReference>
<evidence type="ECO:0000256" key="4">
    <source>
        <dbReference type="ARBA" id="ARBA00022691"/>
    </source>
</evidence>